<reference evidence="4" key="5">
    <citation type="submission" date="2025-09" db="UniProtKB">
        <authorList>
            <consortium name="Ensembl"/>
        </authorList>
    </citation>
    <scope>IDENTIFICATION</scope>
</reference>
<dbReference type="InterPro" id="IPR036834">
    <property type="entry name" value="Bcl-2-like_sf"/>
</dbReference>
<dbReference type="Ensembl" id="ENSRFET00010001055.1">
    <property type="protein sequence ID" value="ENSRFEP00010000937.1"/>
    <property type="gene ID" value="ENSRFEG00010000747.1"/>
</dbReference>
<reference evidence="4 5" key="1">
    <citation type="journal article" date="2015" name="Annu Rev Anim Biosci">
        <title>The Genome 10K Project: a way forward.</title>
        <authorList>
            <person name="Koepfli K.P."/>
            <person name="Paten B."/>
            <person name="O'Brien S.J."/>
            <person name="Koepfli K.P."/>
            <person name="Paten B."/>
            <person name="Antunes A."/>
            <person name="Belov K."/>
            <person name="Bustamante C."/>
            <person name="Castoe T.A."/>
            <person name="Clawson H."/>
            <person name="Crawford A.J."/>
            <person name="Diekhans M."/>
            <person name="Distel D."/>
            <person name="Durbin R."/>
            <person name="Earl D."/>
            <person name="Fujita M.K."/>
            <person name="Gamble T."/>
            <person name="Georges A."/>
            <person name="Gemmell N."/>
            <person name="Gilbert M.T."/>
            <person name="Graves J.M."/>
            <person name="Green R.E."/>
            <person name="Hickey G."/>
            <person name="Jarvis E.D."/>
            <person name="Johnson W."/>
            <person name="Komissarov A."/>
            <person name="Korf I."/>
            <person name="Kuhn R."/>
            <person name="Larkin D.M."/>
            <person name="Lewin H."/>
            <person name="Lopez J.V."/>
            <person name="Ma J."/>
            <person name="Marques-Bonet T."/>
            <person name="Miller W."/>
            <person name="Murphy R."/>
            <person name="Pevzner P."/>
            <person name="Shapiro B."/>
            <person name="Steiner C."/>
            <person name="Tamazian G."/>
            <person name="Venkatesh B."/>
            <person name="Wang J."/>
            <person name="Wayne R."/>
            <person name="Wiley E."/>
            <person name="Yang H."/>
            <person name="Zhang G."/>
            <person name="Haussler D."/>
            <person name="Ryder O."/>
            <person name="O'Brien S.J."/>
        </authorList>
    </citation>
    <scope>NUCLEOTIDE SEQUENCE</scope>
</reference>
<dbReference type="InterPro" id="IPR002475">
    <property type="entry name" value="Bcl2-like"/>
</dbReference>
<protein>
    <recommendedName>
        <fullName evidence="3">Bcl-2 Bcl-2 homology region 1-3 domain-containing protein</fullName>
    </recommendedName>
</protein>
<dbReference type="AlphaFoldDB" id="A0A671DJP1"/>
<organism evidence="4 5">
    <name type="scientific">Rhinolophus ferrumequinum</name>
    <name type="common">Greater horseshoe bat</name>
    <dbReference type="NCBI Taxonomy" id="59479"/>
    <lineage>
        <taxon>Eukaryota</taxon>
        <taxon>Metazoa</taxon>
        <taxon>Chordata</taxon>
        <taxon>Craniata</taxon>
        <taxon>Vertebrata</taxon>
        <taxon>Euteleostomi</taxon>
        <taxon>Mammalia</taxon>
        <taxon>Eutheria</taxon>
        <taxon>Laurasiatheria</taxon>
        <taxon>Chiroptera</taxon>
        <taxon>Yinpterochiroptera</taxon>
        <taxon>Rhinolophoidea</taxon>
        <taxon>Rhinolophidae</taxon>
        <taxon>Rhinolophinae</taxon>
        <taxon>Rhinolophus</taxon>
    </lineage>
</organism>
<dbReference type="SUPFAM" id="SSF56854">
    <property type="entry name" value="Bcl-2 inhibitors of programmed cell death"/>
    <property type="match status" value="1"/>
</dbReference>
<dbReference type="GO" id="GO:0006915">
    <property type="term" value="P:apoptotic process"/>
    <property type="evidence" value="ECO:0007669"/>
    <property type="project" value="UniProtKB-KW"/>
</dbReference>
<dbReference type="GO" id="GO:0042981">
    <property type="term" value="P:regulation of apoptotic process"/>
    <property type="evidence" value="ECO:0007669"/>
    <property type="project" value="InterPro"/>
</dbReference>
<evidence type="ECO:0000256" key="2">
    <source>
        <dbReference type="ARBA" id="ARBA00022703"/>
    </source>
</evidence>
<evidence type="ECO:0000313" key="5">
    <source>
        <dbReference type="Proteomes" id="UP000472240"/>
    </source>
</evidence>
<evidence type="ECO:0000259" key="3">
    <source>
        <dbReference type="Pfam" id="PF00452"/>
    </source>
</evidence>
<evidence type="ECO:0000313" key="4">
    <source>
        <dbReference type="Ensembl" id="ENSRFEP00010000937.1"/>
    </source>
</evidence>
<dbReference type="InParanoid" id="A0A671DJP1"/>
<dbReference type="InterPro" id="IPR046371">
    <property type="entry name" value="Bcl-2_BH1-3"/>
</dbReference>
<reference evidence="4 5" key="2">
    <citation type="journal article" date="2018" name="Annu Rev Anim Biosci">
        <title>Bat Biology, Genomes, and the Bat1K Project: To Generate Chromosome-Level Genomes for All Living Bat Species.</title>
        <authorList>
            <person name="Teeling E.C."/>
            <person name="Vernes S.C."/>
            <person name="Davalos L.M."/>
            <person name="Ray D.A."/>
            <person name="Gilbert M.T.P."/>
            <person name="Myers E."/>
        </authorList>
    </citation>
    <scope>NUCLEOTIDE SEQUENCE</scope>
</reference>
<keyword evidence="2" id="KW-0053">Apoptosis</keyword>
<feature type="domain" description="Bcl-2 Bcl-2 homology region 1-3" evidence="3">
    <location>
        <begin position="50"/>
        <end position="147"/>
    </location>
</feature>
<dbReference type="Pfam" id="PF00452">
    <property type="entry name" value="Bcl-2"/>
    <property type="match status" value="1"/>
</dbReference>
<dbReference type="FunCoup" id="A0A671DJP1">
    <property type="interactions" value="7"/>
</dbReference>
<name>A0A671DJP1_RHIFE</name>
<evidence type="ECO:0000256" key="1">
    <source>
        <dbReference type="ARBA" id="ARBA00009458"/>
    </source>
</evidence>
<comment type="similarity">
    <text evidence="1">Belongs to the Bcl-2 family.</text>
</comment>
<dbReference type="GeneTree" id="ENSGT00940000164610"/>
<reference evidence="5" key="3">
    <citation type="submission" date="2018-12" db="EMBL/GenBank/DDBJ databases">
        <title>G10K-VGP greater horseshoe bat female genome, primary haplotype.</title>
        <authorList>
            <person name="Teeling E."/>
            <person name="Myers G."/>
            <person name="Vernes S."/>
            <person name="Pippel M."/>
            <person name="Winkler S."/>
            <person name="Fedrigo O."/>
            <person name="Rhie A."/>
            <person name="Koren S."/>
            <person name="Phillippy A."/>
            <person name="Lewin H."/>
            <person name="Damas J."/>
            <person name="Howe K."/>
            <person name="Mountcastle J."/>
            <person name="Jarvis E.D."/>
        </authorList>
    </citation>
    <scope>NUCLEOTIDE SEQUENCE [LARGE SCALE GENOMIC DNA]</scope>
</reference>
<sequence length="226" mass="25256">VCVQLRERNWVKADGLRSRPARLLTDSLAYCARGPSTATLPPSAPKAAVLRSVAAQVQRRYQLVWSCYRGYQGNRVVLVEQVAQEILHDGRVPRWGHVVARISFAGTLLEKPPPGRRLRLKECEADVSRDCQSLVALLCDWLSTRLARGTRRLGERGQGTREGLAGRASRDAPLRRAPGDLVAPVPWAHSFQQRWEVECEFQLSPLLAESGWEKPASLDGSLIKRF</sequence>
<proteinExistence type="inferred from homology"/>
<reference evidence="4" key="4">
    <citation type="submission" date="2025-08" db="UniProtKB">
        <authorList>
            <consortium name="Ensembl"/>
        </authorList>
    </citation>
    <scope>IDENTIFICATION</scope>
</reference>
<dbReference type="Proteomes" id="UP000472240">
    <property type="component" value="Chromosome 6"/>
</dbReference>
<accession>A0A671DJP1</accession>
<dbReference type="PROSITE" id="PS50062">
    <property type="entry name" value="BCL2_FAMILY"/>
    <property type="match status" value="1"/>
</dbReference>
<keyword evidence="5" id="KW-1185">Reference proteome</keyword>
<dbReference type="Gene3D" id="1.10.437.10">
    <property type="entry name" value="Blc2-like"/>
    <property type="match status" value="1"/>
</dbReference>